<dbReference type="SUPFAM" id="SSF46785">
    <property type="entry name" value="Winged helix' DNA-binding domain"/>
    <property type="match status" value="1"/>
</dbReference>
<dbReference type="PROSITE" id="PS50931">
    <property type="entry name" value="HTH_LYSR"/>
    <property type="match status" value="1"/>
</dbReference>
<keyword evidence="4" id="KW-0804">Transcription</keyword>
<comment type="similarity">
    <text evidence="1">Belongs to the LysR transcriptional regulatory family.</text>
</comment>
<dbReference type="Gene3D" id="3.40.190.290">
    <property type="match status" value="1"/>
</dbReference>
<dbReference type="KEGG" id="pox:MB84_23380"/>
<evidence type="ECO:0000256" key="1">
    <source>
        <dbReference type="ARBA" id="ARBA00009437"/>
    </source>
</evidence>
<reference evidence="6" key="1">
    <citation type="submission" date="2016-06" db="EMBL/GenBank/DDBJ databases">
        <title>Pandoraea oxalativorans DSM 23570 Genome Sequencing.</title>
        <authorList>
            <person name="Ee R."/>
            <person name="Lim Y.-L."/>
            <person name="Yong D."/>
            <person name="Yin W.-F."/>
            <person name="Chan K.-G."/>
        </authorList>
    </citation>
    <scope>NUCLEOTIDE SEQUENCE</scope>
    <source>
        <strain evidence="6">DSM 23570</strain>
    </source>
</reference>
<dbReference type="Pfam" id="PF03466">
    <property type="entry name" value="LysR_substrate"/>
    <property type="match status" value="1"/>
</dbReference>
<accession>A0A0E3U8Z7</accession>
<dbReference type="SUPFAM" id="SSF53850">
    <property type="entry name" value="Periplasmic binding protein-like II"/>
    <property type="match status" value="1"/>
</dbReference>
<dbReference type="InterPro" id="IPR000847">
    <property type="entry name" value="LysR_HTH_N"/>
</dbReference>
<dbReference type="PANTHER" id="PTHR30537:SF5">
    <property type="entry name" value="HTH-TYPE TRANSCRIPTIONAL ACTIVATOR TTDR-RELATED"/>
    <property type="match status" value="1"/>
</dbReference>
<dbReference type="HOGENOM" id="CLU_039613_16_2_4"/>
<gene>
    <name evidence="6" type="ORF">MB84_23380</name>
</gene>
<dbReference type="EMBL" id="CP011253">
    <property type="protein sequence ID" value="AKC71758.1"/>
    <property type="molecule type" value="Genomic_DNA"/>
</dbReference>
<dbReference type="CDD" id="cd08422">
    <property type="entry name" value="PBP2_CrgA_like"/>
    <property type="match status" value="1"/>
</dbReference>
<dbReference type="Gene3D" id="1.10.10.10">
    <property type="entry name" value="Winged helix-like DNA-binding domain superfamily/Winged helix DNA-binding domain"/>
    <property type="match status" value="1"/>
</dbReference>
<evidence type="ECO:0000256" key="3">
    <source>
        <dbReference type="ARBA" id="ARBA00023125"/>
    </source>
</evidence>
<dbReference type="AlphaFoldDB" id="A0A0E3U8Z7"/>
<name>A0A0E3U8Z7_9BURK</name>
<dbReference type="InterPro" id="IPR005119">
    <property type="entry name" value="LysR_subst-bd"/>
</dbReference>
<feature type="domain" description="HTH lysR-type" evidence="5">
    <location>
        <begin position="1"/>
        <end position="59"/>
    </location>
</feature>
<evidence type="ECO:0000313" key="7">
    <source>
        <dbReference type="Proteomes" id="UP000035050"/>
    </source>
</evidence>
<dbReference type="PANTHER" id="PTHR30537">
    <property type="entry name" value="HTH-TYPE TRANSCRIPTIONAL REGULATOR"/>
    <property type="match status" value="1"/>
</dbReference>
<protein>
    <submittedName>
        <fullName evidence="6">LysR family transcriptional regulator</fullName>
    </submittedName>
</protein>
<evidence type="ECO:0000256" key="4">
    <source>
        <dbReference type="ARBA" id="ARBA00023163"/>
    </source>
</evidence>
<dbReference type="InterPro" id="IPR058163">
    <property type="entry name" value="LysR-type_TF_proteobact-type"/>
</dbReference>
<organism evidence="6 7">
    <name type="scientific">Pandoraea oxalativorans</name>
    <dbReference type="NCBI Taxonomy" id="573737"/>
    <lineage>
        <taxon>Bacteria</taxon>
        <taxon>Pseudomonadati</taxon>
        <taxon>Pseudomonadota</taxon>
        <taxon>Betaproteobacteria</taxon>
        <taxon>Burkholderiales</taxon>
        <taxon>Burkholderiaceae</taxon>
        <taxon>Pandoraea</taxon>
    </lineage>
</organism>
<dbReference type="Proteomes" id="UP000035050">
    <property type="component" value="Chromosome"/>
</dbReference>
<evidence type="ECO:0000313" key="6">
    <source>
        <dbReference type="EMBL" id="AKC71758.1"/>
    </source>
</evidence>
<dbReference type="GO" id="GO:0003700">
    <property type="term" value="F:DNA-binding transcription factor activity"/>
    <property type="evidence" value="ECO:0007669"/>
    <property type="project" value="InterPro"/>
</dbReference>
<dbReference type="RefSeq" id="WP_046292851.1">
    <property type="nucleotide sequence ID" value="NZ_CP011253.3"/>
</dbReference>
<dbReference type="InterPro" id="IPR036390">
    <property type="entry name" value="WH_DNA-bd_sf"/>
</dbReference>
<evidence type="ECO:0000259" key="5">
    <source>
        <dbReference type="PROSITE" id="PS50931"/>
    </source>
</evidence>
<proteinExistence type="inferred from homology"/>
<dbReference type="Pfam" id="PF00126">
    <property type="entry name" value="HTH_1"/>
    <property type="match status" value="1"/>
</dbReference>
<evidence type="ECO:0000256" key="2">
    <source>
        <dbReference type="ARBA" id="ARBA00023015"/>
    </source>
</evidence>
<sequence length="317" mass="34092">MNTLKNMRIFVRVADVASFAGAARALDMTTPQVSKAISELEAHLRTRLLHRTTRKLALTDAGKRYLERCRDIIALVDVSEAEAGAASAAPSGTLRLHAPASFGQVFVVPALARFLEQYPDVEADLLLSSRVPDLLEENIDVSLRLAATQLPDSGLVSARICRMASVLCAAPQYLARHGAPRSLDELAQHTQVRLNAPHYAVDHWLFDGPDGSVKLPVPSGRLRVNTADSLAAALISGCGVGPVPLLSVLSALRSGSLVRVLPEYALQGTNVYAVYASRLYLDAKVKTWIEFLRTFVEQALSAPDAAAIAQPPRSAGR</sequence>
<dbReference type="InterPro" id="IPR036388">
    <property type="entry name" value="WH-like_DNA-bd_sf"/>
</dbReference>
<keyword evidence="7" id="KW-1185">Reference proteome</keyword>
<dbReference type="OrthoDB" id="9786526at2"/>
<dbReference type="GO" id="GO:0003677">
    <property type="term" value="F:DNA binding"/>
    <property type="evidence" value="ECO:0007669"/>
    <property type="project" value="UniProtKB-KW"/>
</dbReference>
<keyword evidence="2" id="KW-0805">Transcription regulation</keyword>
<keyword evidence="3" id="KW-0238">DNA-binding</keyword>
<dbReference type="FunFam" id="1.10.10.10:FF:000001">
    <property type="entry name" value="LysR family transcriptional regulator"/>
    <property type="match status" value="1"/>
</dbReference>